<dbReference type="CDD" id="cd02968">
    <property type="entry name" value="SCO"/>
    <property type="match status" value="1"/>
</dbReference>
<dbReference type="Proteomes" id="UP001320831">
    <property type="component" value="Unassembled WGS sequence"/>
</dbReference>
<dbReference type="InterPro" id="IPR003782">
    <property type="entry name" value="SCO1/SenC"/>
</dbReference>
<gene>
    <name evidence="5" type="ORF">N5A92_26220</name>
</gene>
<name>A0ABT2LVF0_9HYPH</name>
<dbReference type="Gene3D" id="3.40.30.10">
    <property type="entry name" value="Glutaredoxin"/>
    <property type="match status" value="1"/>
</dbReference>
<dbReference type="InterPro" id="IPR013766">
    <property type="entry name" value="Thioredoxin_domain"/>
</dbReference>
<feature type="chain" id="PRO_5046467782" evidence="3">
    <location>
        <begin position="25"/>
        <end position="239"/>
    </location>
</feature>
<dbReference type="Pfam" id="PF02630">
    <property type="entry name" value="SCO1-SenC"/>
    <property type="match status" value="1"/>
</dbReference>
<feature type="domain" description="Thioredoxin" evidence="4">
    <location>
        <begin position="42"/>
        <end position="210"/>
    </location>
</feature>
<sequence>MPLTRVLAAAALAGAILVPAAAMAHSLEDVQQDLFEKEKYFEIRDEPAPDLALQDADGNPVGLKDLRGKVVVLHFIYAGCPDVCPLHADLIGEIQEMVNASAMKDRVEFVTVTTDPERDAPKVLKDYGPVHGLDPEANWVFLTSGPDRPEDTTRKLAEKFGHGFTVSEDGYQVHSVVTHIIDQNGRWVANFHGLGFEPTNMVVFINGLTNANVPHHEPEPSLWDRIRSLFAASTEHSSN</sequence>
<evidence type="ECO:0000256" key="2">
    <source>
        <dbReference type="ARBA" id="ARBA00023008"/>
    </source>
</evidence>
<keyword evidence="3" id="KW-0732">Signal</keyword>
<proteinExistence type="inferred from homology"/>
<feature type="signal peptide" evidence="3">
    <location>
        <begin position="1"/>
        <end position="24"/>
    </location>
</feature>
<dbReference type="PANTHER" id="PTHR12151">
    <property type="entry name" value="ELECTRON TRANSPORT PROTIN SCO1/SENC FAMILY MEMBER"/>
    <property type="match status" value="1"/>
</dbReference>
<dbReference type="PANTHER" id="PTHR12151:SF25">
    <property type="entry name" value="LINALOOL DEHYDRATASE_ISOMERASE DOMAIN-CONTAINING PROTEIN"/>
    <property type="match status" value="1"/>
</dbReference>
<dbReference type="PROSITE" id="PS51352">
    <property type="entry name" value="THIOREDOXIN_2"/>
    <property type="match status" value="1"/>
</dbReference>
<evidence type="ECO:0000259" key="4">
    <source>
        <dbReference type="PROSITE" id="PS51352"/>
    </source>
</evidence>
<protein>
    <submittedName>
        <fullName evidence="5">SCO family protein</fullName>
    </submittedName>
</protein>
<dbReference type="SUPFAM" id="SSF52833">
    <property type="entry name" value="Thioredoxin-like"/>
    <property type="match status" value="1"/>
</dbReference>
<reference evidence="5 6" key="1">
    <citation type="submission" date="2022-09" db="EMBL/GenBank/DDBJ databases">
        <title>Chelativorans salina sp. nov., a novel slightly halophilic bacterium isolated from a saline lake sediment enrichment.</title>
        <authorList>
            <person name="Gao L."/>
            <person name="Fang B.-Z."/>
            <person name="Li W.-J."/>
        </authorList>
    </citation>
    <scope>NUCLEOTIDE SEQUENCE [LARGE SCALE GENOMIC DNA]</scope>
    <source>
        <strain evidence="5 6">EGI FJ00035</strain>
    </source>
</reference>
<dbReference type="InterPro" id="IPR036249">
    <property type="entry name" value="Thioredoxin-like_sf"/>
</dbReference>
<dbReference type="EMBL" id="JAOCZP010000014">
    <property type="protein sequence ID" value="MCT7378512.1"/>
    <property type="molecule type" value="Genomic_DNA"/>
</dbReference>
<accession>A0ABT2LVF0</accession>
<evidence type="ECO:0000313" key="6">
    <source>
        <dbReference type="Proteomes" id="UP001320831"/>
    </source>
</evidence>
<dbReference type="RefSeq" id="WP_260907491.1">
    <property type="nucleotide sequence ID" value="NZ_JAOCZP010000014.1"/>
</dbReference>
<keyword evidence="2" id="KW-0186">Copper</keyword>
<comment type="caution">
    <text evidence="5">The sequence shown here is derived from an EMBL/GenBank/DDBJ whole genome shotgun (WGS) entry which is preliminary data.</text>
</comment>
<evidence type="ECO:0000313" key="5">
    <source>
        <dbReference type="EMBL" id="MCT7378512.1"/>
    </source>
</evidence>
<keyword evidence="6" id="KW-1185">Reference proteome</keyword>
<organism evidence="5 6">
    <name type="scientific">Chelativorans salis</name>
    <dbReference type="NCBI Taxonomy" id="2978478"/>
    <lineage>
        <taxon>Bacteria</taxon>
        <taxon>Pseudomonadati</taxon>
        <taxon>Pseudomonadota</taxon>
        <taxon>Alphaproteobacteria</taxon>
        <taxon>Hyphomicrobiales</taxon>
        <taxon>Phyllobacteriaceae</taxon>
        <taxon>Chelativorans</taxon>
    </lineage>
</organism>
<evidence type="ECO:0000256" key="3">
    <source>
        <dbReference type="SAM" id="SignalP"/>
    </source>
</evidence>
<evidence type="ECO:0000256" key="1">
    <source>
        <dbReference type="ARBA" id="ARBA00010996"/>
    </source>
</evidence>
<comment type="similarity">
    <text evidence="1">Belongs to the SCO1/2 family.</text>
</comment>